<evidence type="ECO:0000313" key="2">
    <source>
        <dbReference type="Proteomes" id="UP000789920"/>
    </source>
</evidence>
<keyword evidence="2" id="KW-1185">Reference proteome</keyword>
<proteinExistence type="predicted"/>
<accession>A0ACA9LSL3</accession>
<reference evidence="1" key="1">
    <citation type="submission" date="2021-06" db="EMBL/GenBank/DDBJ databases">
        <authorList>
            <person name="Kallberg Y."/>
            <person name="Tangrot J."/>
            <person name="Rosling A."/>
        </authorList>
    </citation>
    <scope>NUCLEOTIDE SEQUENCE</scope>
    <source>
        <strain evidence="1">MA461A</strain>
    </source>
</reference>
<dbReference type="EMBL" id="CAJVQC010005049">
    <property type="protein sequence ID" value="CAG8548511.1"/>
    <property type="molecule type" value="Genomic_DNA"/>
</dbReference>
<name>A0ACA9LSL3_9GLOM</name>
<sequence>MIDLLHSVLEATEYLSGSSYPMISNVHLTVSRLIQQFDHFIDDRSHLDEEYIFADFIHYKLNKYWSLLDEKIIVAAILDPSSKIKTFLPRKKRTVAITSLRQEILCYKPLTSVENINLIVSKNKKAYFKSFFLEEQETKQLLEEELDLYLSLPTCQTNLFS</sequence>
<protein>
    <submittedName>
        <fullName evidence="1">18922_t:CDS:1</fullName>
    </submittedName>
</protein>
<comment type="caution">
    <text evidence="1">The sequence shown here is derived from an EMBL/GenBank/DDBJ whole genome shotgun (WGS) entry which is preliminary data.</text>
</comment>
<organism evidence="1 2">
    <name type="scientific">Racocetra persica</name>
    <dbReference type="NCBI Taxonomy" id="160502"/>
    <lineage>
        <taxon>Eukaryota</taxon>
        <taxon>Fungi</taxon>
        <taxon>Fungi incertae sedis</taxon>
        <taxon>Mucoromycota</taxon>
        <taxon>Glomeromycotina</taxon>
        <taxon>Glomeromycetes</taxon>
        <taxon>Diversisporales</taxon>
        <taxon>Gigasporaceae</taxon>
        <taxon>Racocetra</taxon>
    </lineage>
</organism>
<evidence type="ECO:0000313" key="1">
    <source>
        <dbReference type="EMBL" id="CAG8548511.1"/>
    </source>
</evidence>
<dbReference type="Proteomes" id="UP000789920">
    <property type="component" value="Unassembled WGS sequence"/>
</dbReference>
<gene>
    <name evidence="1" type="ORF">RPERSI_LOCUS3859</name>
</gene>